<evidence type="ECO:0008006" key="4">
    <source>
        <dbReference type="Google" id="ProtNLM"/>
    </source>
</evidence>
<gene>
    <name evidence="2" type="ORF">FHR75_002365</name>
</gene>
<feature type="signal peptide" evidence="1">
    <location>
        <begin position="1"/>
        <end position="20"/>
    </location>
</feature>
<evidence type="ECO:0000256" key="1">
    <source>
        <dbReference type="SAM" id="SignalP"/>
    </source>
</evidence>
<evidence type="ECO:0000313" key="2">
    <source>
        <dbReference type="EMBL" id="MBB2901550.1"/>
    </source>
</evidence>
<protein>
    <recommendedName>
        <fullName evidence="4">Peptidase MA-like domain-containing protein</fullName>
    </recommendedName>
</protein>
<dbReference type="RefSeq" id="WP_183391621.1">
    <property type="nucleotide sequence ID" value="NZ_JACHVY010000002.1"/>
</dbReference>
<proteinExistence type="predicted"/>
<evidence type="ECO:0000313" key="3">
    <source>
        <dbReference type="Proteomes" id="UP000533269"/>
    </source>
</evidence>
<name>A0A7W4TMB3_KINRA</name>
<dbReference type="PROSITE" id="PS51257">
    <property type="entry name" value="PROKAR_LIPOPROTEIN"/>
    <property type="match status" value="1"/>
</dbReference>
<keyword evidence="1" id="KW-0732">Signal</keyword>
<dbReference type="Proteomes" id="UP000533269">
    <property type="component" value="Unassembled WGS sequence"/>
</dbReference>
<dbReference type="EMBL" id="JACHVY010000002">
    <property type="protein sequence ID" value="MBB2901550.1"/>
    <property type="molecule type" value="Genomic_DNA"/>
</dbReference>
<accession>A0A7W4TMB3</accession>
<dbReference type="AlphaFoldDB" id="A0A7W4TMB3"/>
<feature type="chain" id="PRO_5031405425" description="Peptidase MA-like domain-containing protein" evidence="1">
    <location>
        <begin position="21"/>
        <end position="391"/>
    </location>
</feature>
<sequence>MRPGPPLPRRALLLLPPALAACSGPTAARAPGRTDVQRLLDARAAALLSGDLPAAGAGHAAADRAELRARDARALAAGLAEWAVVVEGTGADRVTGTSRVRVRGEGRAVAGTFRAGWDGRLRTSEGGTPQPWDLGEVAARVVEGGVLLVVGPGAGDGGTTREVVEQVATDLGAATARVDAVWGADWPRGTAVVVVPGPAEVARLTGRPADRLDAVAVGADAALPDGAPAGVRVVLPVQRFAALTPLGRTITLTHELVHVATRATAPAAGAVVPRWLTEGYADHVARLDRDVAASALAAPLLSAGGVPQVPADAAFDSPNPAALQLAYAAAWTLVTSAARGAGTPAVTALVRAVRSGTDLERACRDVLGRPFPDVVATWRADVASDLVGWGP</sequence>
<reference evidence="2 3" key="1">
    <citation type="submission" date="2020-08" db="EMBL/GenBank/DDBJ databases">
        <title>The Agave Microbiome: Exploring the role of microbial communities in plant adaptations to desert environments.</title>
        <authorList>
            <person name="Partida-Martinez L.P."/>
        </authorList>
    </citation>
    <scope>NUCLEOTIDE SEQUENCE [LARGE SCALE GENOMIC DNA]</scope>
    <source>
        <strain evidence="2 3">AS2.23</strain>
    </source>
</reference>
<organism evidence="2 3">
    <name type="scientific">Kineococcus radiotolerans</name>
    <dbReference type="NCBI Taxonomy" id="131568"/>
    <lineage>
        <taxon>Bacteria</taxon>
        <taxon>Bacillati</taxon>
        <taxon>Actinomycetota</taxon>
        <taxon>Actinomycetes</taxon>
        <taxon>Kineosporiales</taxon>
        <taxon>Kineosporiaceae</taxon>
        <taxon>Kineococcus</taxon>
    </lineage>
</organism>
<comment type="caution">
    <text evidence="2">The sequence shown here is derived from an EMBL/GenBank/DDBJ whole genome shotgun (WGS) entry which is preliminary data.</text>
</comment>
<reference evidence="2 3" key="2">
    <citation type="submission" date="2020-08" db="EMBL/GenBank/DDBJ databases">
        <authorList>
            <person name="Partida-Martinez L."/>
            <person name="Huntemann M."/>
            <person name="Clum A."/>
            <person name="Wang J."/>
            <person name="Palaniappan K."/>
            <person name="Ritter S."/>
            <person name="Chen I.-M."/>
            <person name="Stamatis D."/>
            <person name="Reddy T."/>
            <person name="O'Malley R."/>
            <person name="Daum C."/>
            <person name="Shapiro N."/>
            <person name="Ivanova N."/>
            <person name="Kyrpides N."/>
            <person name="Woyke T."/>
        </authorList>
    </citation>
    <scope>NUCLEOTIDE SEQUENCE [LARGE SCALE GENOMIC DNA]</scope>
    <source>
        <strain evidence="2 3">AS2.23</strain>
    </source>
</reference>